<accession>H9UIT2</accession>
<dbReference type="PATRIC" id="fig|889378.3.peg.1359"/>
<evidence type="ECO:0000313" key="3">
    <source>
        <dbReference type="Proteomes" id="UP000007383"/>
    </source>
</evidence>
<dbReference type="EMBL" id="CP003282">
    <property type="protein sequence ID" value="AFG37425.1"/>
    <property type="molecule type" value="Genomic_DNA"/>
</dbReference>
<sequence>MPSEFEGLTVYTAEEIAQKLDIAIGTVREKLRDGKLHGRKLGKKWFVPAESLREYFLAEAEAEEHSE</sequence>
<dbReference type="Proteomes" id="UP000007383">
    <property type="component" value="Chromosome"/>
</dbReference>
<dbReference type="HOGENOM" id="CLU_2810258_0_0_12"/>
<protein>
    <recommendedName>
        <fullName evidence="1">Helix-turn-helix domain-containing protein</fullName>
    </recommendedName>
</protein>
<dbReference type="RefSeq" id="WP_014455412.1">
    <property type="nucleotide sequence ID" value="NC_017098.1"/>
</dbReference>
<evidence type="ECO:0000259" key="1">
    <source>
        <dbReference type="Pfam" id="PF12728"/>
    </source>
</evidence>
<dbReference type="OrthoDB" id="9814400at2"/>
<reference evidence="3" key="1">
    <citation type="journal article" date="2013" name="Stand. Genomic Sci.">
        <title>Complete genome sequence of the halophilic bacterium Spirochaeta africana type strain (Z-7692(T)) from the alkaline Lake Magadi in the East African Rift.</title>
        <authorList>
            <person name="Liolos K."/>
            <person name="Abt B."/>
            <person name="Scheuner C."/>
            <person name="Teshima H."/>
            <person name="Held B."/>
            <person name="Lapidus A."/>
            <person name="Nolan M."/>
            <person name="Lucas S."/>
            <person name="Deshpande S."/>
            <person name="Cheng J.F."/>
            <person name="Tapia R."/>
            <person name="Goodwin L.A."/>
            <person name="Pitluck S."/>
            <person name="Pagani I."/>
            <person name="Ivanova N."/>
            <person name="Mavromatis K."/>
            <person name="Mikhailova N."/>
            <person name="Huntemann M."/>
            <person name="Pati A."/>
            <person name="Chen A."/>
            <person name="Palaniappan K."/>
            <person name="Land M."/>
            <person name="Rohde M."/>
            <person name="Tindall B.J."/>
            <person name="Detter J.C."/>
            <person name="Goker M."/>
            <person name="Bristow J."/>
            <person name="Eisen J.A."/>
            <person name="Markowitz V."/>
            <person name="Hugenholtz P."/>
            <person name="Woyke T."/>
            <person name="Klenk H.P."/>
            <person name="Kyrpides N.C."/>
        </authorList>
    </citation>
    <scope>NUCLEOTIDE SEQUENCE</scope>
    <source>
        <strain evidence="3">ATCC 700263 / DSM 8902 / Z-7692</strain>
    </source>
</reference>
<keyword evidence="3" id="KW-1185">Reference proteome</keyword>
<name>H9UIT2_SPIAZ</name>
<dbReference type="InterPro" id="IPR041657">
    <property type="entry name" value="HTH_17"/>
</dbReference>
<gene>
    <name evidence="2" type="ordered locus">Spiaf_1359</name>
</gene>
<dbReference type="STRING" id="889378.Spiaf_1359"/>
<feature type="domain" description="Helix-turn-helix" evidence="1">
    <location>
        <begin position="10"/>
        <end position="56"/>
    </location>
</feature>
<dbReference type="KEGG" id="sfc:Spiaf_1359"/>
<dbReference type="Pfam" id="PF12728">
    <property type="entry name" value="HTH_17"/>
    <property type="match status" value="1"/>
</dbReference>
<proteinExistence type="predicted"/>
<dbReference type="AlphaFoldDB" id="H9UIT2"/>
<evidence type="ECO:0000313" key="2">
    <source>
        <dbReference type="EMBL" id="AFG37425.1"/>
    </source>
</evidence>
<organism evidence="2 3">
    <name type="scientific">Spirochaeta africana (strain ATCC 700263 / DSM 8902 / Z-7692)</name>
    <dbReference type="NCBI Taxonomy" id="889378"/>
    <lineage>
        <taxon>Bacteria</taxon>
        <taxon>Pseudomonadati</taxon>
        <taxon>Spirochaetota</taxon>
        <taxon>Spirochaetia</taxon>
        <taxon>Spirochaetales</taxon>
        <taxon>Spirochaetaceae</taxon>
        <taxon>Spirochaeta</taxon>
    </lineage>
</organism>